<accession>A0A165HJH3</accession>
<organism evidence="2 3">
    <name type="scientific">Exidia glandulosa HHB12029</name>
    <dbReference type="NCBI Taxonomy" id="1314781"/>
    <lineage>
        <taxon>Eukaryota</taxon>
        <taxon>Fungi</taxon>
        <taxon>Dikarya</taxon>
        <taxon>Basidiomycota</taxon>
        <taxon>Agaricomycotina</taxon>
        <taxon>Agaricomycetes</taxon>
        <taxon>Auriculariales</taxon>
        <taxon>Exidiaceae</taxon>
        <taxon>Exidia</taxon>
    </lineage>
</organism>
<evidence type="ECO:0000313" key="3">
    <source>
        <dbReference type="Proteomes" id="UP000077266"/>
    </source>
</evidence>
<dbReference type="AlphaFoldDB" id="A0A165HJH3"/>
<gene>
    <name evidence="2" type="ORF">EXIGLDRAFT_769351</name>
</gene>
<name>A0A165HJH3_EXIGL</name>
<keyword evidence="3" id="KW-1185">Reference proteome</keyword>
<evidence type="ECO:0000256" key="1">
    <source>
        <dbReference type="SAM" id="MobiDB-lite"/>
    </source>
</evidence>
<protein>
    <submittedName>
        <fullName evidence="2">Uncharacterized protein</fullName>
    </submittedName>
</protein>
<feature type="region of interest" description="Disordered" evidence="1">
    <location>
        <begin position="15"/>
        <end position="55"/>
    </location>
</feature>
<dbReference type="EMBL" id="KV426015">
    <property type="protein sequence ID" value="KZV92063.1"/>
    <property type="molecule type" value="Genomic_DNA"/>
</dbReference>
<evidence type="ECO:0000313" key="2">
    <source>
        <dbReference type="EMBL" id="KZV92063.1"/>
    </source>
</evidence>
<dbReference type="InParanoid" id="A0A165HJH3"/>
<dbReference type="Proteomes" id="UP000077266">
    <property type="component" value="Unassembled WGS sequence"/>
</dbReference>
<sequence length="137" mass="15302">MADVIDTTSFGELFNVPAANGSESHRDMHEPAPSEDDSVPDLEPAVQLPHPTYEDTPVEPNPYLMLSYEVCQVWKLSAELCAALAHIKFLADIILRQVLAPGRSPYVSLRSPFLTMPRARLLLEDMTFLFNLCSRTV</sequence>
<proteinExistence type="predicted"/>
<reference evidence="2 3" key="1">
    <citation type="journal article" date="2016" name="Mol. Biol. Evol.">
        <title>Comparative Genomics of Early-Diverging Mushroom-Forming Fungi Provides Insights into the Origins of Lignocellulose Decay Capabilities.</title>
        <authorList>
            <person name="Nagy L.G."/>
            <person name="Riley R."/>
            <person name="Tritt A."/>
            <person name="Adam C."/>
            <person name="Daum C."/>
            <person name="Floudas D."/>
            <person name="Sun H."/>
            <person name="Yadav J.S."/>
            <person name="Pangilinan J."/>
            <person name="Larsson K.H."/>
            <person name="Matsuura K."/>
            <person name="Barry K."/>
            <person name="Labutti K."/>
            <person name="Kuo R."/>
            <person name="Ohm R.A."/>
            <person name="Bhattacharya S.S."/>
            <person name="Shirouzu T."/>
            <person name="Yoshinaga Y."/>
            <person name="Martin F.M."/>
            <person name="Grigoriev I.V."/>
            <person name="Hibbett D.S."/>
        </authorList>
    </citation>
    <scope>NUCLEOTIDE SEQUENCE [LARGE SCALE GENOMIC DNA]</scope>
    <source>
        <strain evidence="2 3">HHB12029</strain>
    </source>
</reference>
<feature type="compositionally biased region" description="Basic and acidic residues" evidence="1">
    <location>
        <begin position="23"/>
        <end position="32"/>
    </location>
</feature>